<feature type="region of interest" description="Disordered" evidence="7">
    <location>
        <begin position="753"/>
        <end position="796"/>
    </location>
</feature>
<evidence type="ECO:0000256" key="3">
    <source>
        <dbReference type="ARBA" id="ARBA00022801"/>
    </source>
</evidence>
<dbReference type="InterPro" id="IPR002013">
    <property type="entry name" value="SAC_dom"/>
</dbReference>
<evidence type="ECO:0000256" key="8">
    <source>
        <dbReference type="SAM" id="Phobius"/>
    </source>
</evidence>
<name>A0ABD3SL21_9LAMI</name>
<dbReference type="PANTHER" id="PTHR45738:SF3">
    <property type="entry name" value="OS03G0182400 PROTEIN"/>
    <property type="match status" value="1"/>
</dbReference>
<evidence type="ECO:0000256" key="6">
    <source>
        <dbReference type="ARBA" id="ARBA00023464"/>
    </source>
</evidence>
<evidence type="ECO:0000256" key="2">
    <source>
        <dbReference type="ARBA" id="ARBA00022554"/>
    </source>
</evidence>
<evidence type="ECO:0000313" key="11">
    <source>
        <dbReference type="Proteomes" id="UP001634393"/>
    </source>
</evidence>
<organism evidence="10 11">
    <name type="scientific">Penstemon smallii</name>
    <dbReference type="NCBI Taxonomy" id="265156"/>
    <lineage>
        <taxon>Eukaryota</taxon>
        <taxon>Viridiplantae</taxon>
        <taxon>Streptophyta</taxon>
        <taxon>Embryophyta</taxon>
        <taxon>Tracheophyta</taxon>
        <taxon>Spermatophyta</taxon>
        <taxon>Magnoliopsida</taxon>
        <taxon>eudicotyledons</taxon>
        <taxon>Gunneridae</taxon>
        <taxon>Pentapetalae</taxon>
        <taxon>asterids</taxon>
        <taxon>lamiids</taxon>
        <taxon>Lamiales</taxon>
        <taxon>Plantaginaceae</taxon>
        <taxon>Cheloneae</taxon>
        <taxon>Penstemon</taxon>
    </lineage>
</organism>
<dbReference type="InterPro" id="IPR043573">
    <property type="entry name" value="Fig4-like"/>
</dbReference>
<dbReference type="Pfam" id="PF02383">
    <property type="entry name" value="Syja_N"/>
    <property type="match status" value="1"/>
</dbReference>
<evidence type="ECO:0000259" key="9">
    <source>
        <dbReference type="PROSITE" id="PS50275"/>
    </source>
</evidence>
<feature type="transmembrane region" description="Helical" evidence="8">
    <location>
        <begin position="96"/>
        <end position="116"/>
    </location>
</feature>
<gene>
    <name evidence="10" type="ORF">ACJIZ3_021100</name>
</gene>
<sequence>MGSMDSGKENQVRINVESNYGCGSYLQKFRLYETRANFYMIGRDKNRTCWKVLKINRLEQSELSIVEDSTTYSEIECCDLLKRIHEGNKSTGGLKFVTSCYGIVGFIKFLGPYYMVLITKRRKIGMICGHAVYSIAKSEMILIPNSTVESNMAYSKNENRYKKLLRTMDLTRDFFFSYSYHVMLSLQKNLSNRGTGLILYETMFVWNEFLTRGIRQHLKNSIWTVALVYGFFKQVKLSVSGRDFNLILIARRSRHYAGTRYLKRGVNEKGRVANDVETEQIVFEDVPEGCPMQISSVVQHRGSIPLFWSQETSRLNIKPNIILSKKDHKYEATKLHFENLVKRYGNPIIILNLIKTREKKPRESILRTEFANAIETINRDTAHENRLKFLHWDLSKYSRNKATSVLAYLVKVAANALDLTGFFYCQLLSSSSNNCDGDCADSDLCDMITGADCLKVKDSINDKVDVDGSHFSKPTMFQKGVLRTNCIDCLDRTNVAQYVYGLVALGHQLHALGYIDVPTINLDTPLADDLMKTYEAMGDTLALQYGGSAAHNKIFSEIRGQWKAATQSQELFRTLQRYYSNAYMDAEKQDAINVFLGHFQPQQGKPPLWEMDSDQHYDVGKRGSDFAEENARSIIKRSLSDGNILCDNNSDIDDADVIQPLPPGSNVGLSESTPEISTCDSDISYSRFTPSMSRTRLFPDMQSEHHVDNDSICVERGDSFHCSNFLDVDWLSSSGNSCEEDTYERSLLIGSPSAGLSSGEIKTEPCSADESGSSLKGKEPATEASSFSGECSSNDVSGFSERFVYWVTHGDMLFP</sequence>
<keyword evidence="3" id="KW-0378">Hydrolase</keyword>
<dbReference type="PANTHER" id="PTHR45738">
    <property type="entry name" value="POLYPHOSPHOINOSITIDE PHOSPHATASE"/>
    <property type="match status" value="1"/>
</dbReference>
<evidence type="ECO:0000313" key="10">
    <source>
        <dbReference type="EMBL" id="KAL3825071.1"/>
    </source>
</evidence>
<comment type="catalytic activity">
    <reaction evidence="5">
        <text>a 1,2-diacyl-sn-glycero-3-phospho-(1D-myo-inositol-3,5-bisphosphate) + H2O = a 1,2-diacyl-sn-glycero-3-phospho-(1D-myo-inositol-3-phosphate) + phosphate</text>
        <dbReference type="Rhea" id="RHEA:32955"/>
        <dbReference type="ChEBI" id="CHEBI:15377"/>
        <dbReference type="ChEBI" id="CHEBI:43474"/>
        <dbReference type="ChEBI" id="CHEBI:57923"/>
        <dbReference type="ChEBI" id="CHEBI:58088"/>
    </reaction>
</comment>
<evidence type="ECO:0000256" key="4">
    <source>
        <dbReference type="ARBA" id="ARBA00023136"/>
    </source>
</evidence>
<proteinExistence type="predicted"/>
<accession>A0ABD3SL21</accession>
<feature type="compositionally biased region" description="Polar residues" evidence="7">
    <location>
        <begin position="783"/>
        <end position="796"/>
    </location>
</feature>
<reference evidence="10 11" key="1">
    <citation type="submission" date="2024-12" db="EMBL/GenBank/DDBJ databases">
        <title>The unique morphological basis and parallel evolutionary history of personate flowers in Penstemon.</title>
        <authorList>
            <person name="Depatie T.H."/>
            <person name="Wessinger C.A."/>
        </authorList>
    </citation>
    <scope>NUCLEOTIDE SEQUENCE [LARGE SCALE GENOMIC DNA]</scope>
    <source>
        <strain evidence="10">WTNN_2</strain>
        <tissue evidence="10">Leaf</tissue>
    </source>
</reference>
<dbReference type="AlphaFoldDB" id="A0ABD3SL21"/>
<dbReference type="GO" id="GO:0016787">
    <property type="term" value="F:hydrolase activity"/>
    <property type="evidence" value="ECO:0007669"/>
    <property type="project" value="UniProtKB-KW"/>
</dbReference>
<evidence type="ECO:0000256" key="7">
    <source>
        <dbReference type="SAM" id="MobiDB-lite"/>
    </source>
</evidence>
<feature type="domain" description="SAC" evidence="9">
    <location>
        <begin position="165"/>
        <end position="547"/>
    </location>
</feature>
<dbReference type="Proteomes" id="UP001634393">
    <property type="component" value="Unassembled WGS sequence"/>
</dbReference>
<evidence type="ECO:0000256" key="5">
    <source>
        <dbReference type="ARBA" id="ARBA00023337"/>
    </source>
</evidence>
<keyword evidence="8" id="KW-1133">Transmembrane helix</keyword>
<comment type="subcellular location">
    <subcellularLocation>
        <location evidence="1">Vacuole membrane</location>
        <topology evidence="1">Peripheral membrane protein</topology>
    </subcellularLocation>
</comment>
<keyword evidence="8" id="KW-0812">Transmembrane</keyword>
<evidence type="ECO:0000256" key="1">
    <source>
        <dbReference type="ARBA" id="ARBA00004148"/>
    </source>
</evidence>
<protein>
    <recommendedName>
        <fullName evidence="9">SAC domain-containing protein</fullName>
    </recommendedName>
</protein>
<keyword evidence="11" id="KW-1185">Reference proteome</keyword>
<comment type="subunit">
    <text evidence="6">Component of the PI(3,5)P2 regulatory complex at least composed of ATG18, SAC/FIG4, FAB1 and VAC14.</text>
</comment>
<dbReference type="GO" id="GO:0005774">
    <property type="term" value="C:vacuolar membrane"/>
    <property type="evidence" value="ECO:0007669"/>
    <property type="project" value="UniProtKB-SubCell"/>
</dbReference>
<comment type="caution">
    <text evidence="10">The sequence shown here is derived from an EMBL/GenBank/DDBJ whole genome shotgun (WGS) entry which is preliminary data.</text>
</comment>
<dbReference type="EMBL" id="JBJXBP010000006">
    <property type="protein sequence ID" value="KAL3825071.1"/>
    <property type="molecule type" value="Genomic_DNA"/>
</dbReference>
<keyword evidence="4 8" id="KW-0472">Membrane</keyword>
<keyword evidence="2" id="KW-0926">Vacuole</keyword>
<dbReference type="PROSITE" id="PS50275">
    <property type="entry name" value="SAC"/>
    <property type="match status" value="1"/>
</dbReference>